<reference evidence="2 3" key="1">
    <citation type="submission" date="2023-02" db="EMBL/GenBank/DDBJ databases">
        <title>LHISI_Scaffold_Assembly.</title>
        <authorList>
            <person name="Stuart O.P."/>
            <person name="Cleave R."/>
            <person name="Magrath M.J.L."/>
            <person name="Mikheyev A.S."/>
        </authorList>
    </citation>
    <scope>NUCLEOTIDE SEQUENCE [LARGE SCALE GENOMIC DNA]</scope>
    <source>
        <strain evidence="2">Daus_M_001</strain>
        <tissue evidence="2">Leg muscle</tissue>
    </source>
</reference>
<sequence length="63" mass="7434">MVTQRLIKLFYKTNLMEMILKLKNSNELRIGIRLRFWKSQLQGMKPSDVRPLGGRNKLTNSLD</sequence>
<evidence type="ECO:0000313" key="3">
    <source>
        <dbReference type="Proteomes" id="UP001159363"/>
    </source>
</evidence>
<comment type="caution">
    <text evidence="2">The sequence shown here is derived from an EMBL/GenBank/DDBJ whole genome shotgun (WGS) entry which is preliminary data.</text>
</comment>
<protein>
    <submittedName>
        <fullName evidence="2">Uncharacterized protein</fullName>
    </submittedName>
</protein>
<accession>A0ABQ9HQV8</accession>
<proteinExistence type="predicted"/>
<keyword evidence="3" id="KW-1185">Reference proteome</keyword>
<name>A0ABQ9HQV8_9NEOP</name>
<evidence type="ECO:0000313" key="2">
    <source>
        <dbReference type="EMBL" id="KAJ8886494.1"/>
    </source>
</evidence>
<gene>
    <name evidence="2" type="ORF">PR048_012705</name>
</gene>
<dbReference type="EMBL" id="JARBHB010000004">
    <property type="protein sequence ID" value="KAJ8886494.1"/>
    <property type="molecule type" value="Genomic_DNA"/>
</dbReference>
<organism evidence="2 3">
    <name type="scientific">Dryococelus australis</name>
    <dbReference type="NCBI Taxonomy" id="614101"/>
    <lineage>
        <taxon>Eukaryota</taxon>
        <taxon>Metazoa</taxon>
        <taxon>Ecdysozoa</taxon>
        <taxon>Arthropoda</taxon>
        <taxon>Hexapoda</taxon>
        <taxon>Insecta</taxon>
        <taxon>Pterygota</taxon>
        <taxon>Neoptera</taxon>
        <taxon>Polyneoptera</taxon>
        <taxon>Phasmatodea</taxon>
        <taxon>Verophasmatodea</taxon>
        <taxon>Anareolatae</taxon>
        <taxon>Phasmatidae</taxon>
        <taxon>Eurycanthinae</taxon>
        <taxon>Dryococelus</taxon>
    </lineage>
</organism>
<evidence type="ECO:0000256" key="1">
    <source>
        <dbReference type="SAM" id="MobiDB-lite"/>
    </source>
</evidence>
<feature type="region of interest" description="Disordered" evidence="1">
    <location>
        <begin position="44"/>
        <end position="63"/>
    </location>
</feature>
<dbReference type="Proteomes" id="UP001159363">
    <property type="component" value="Chromosome X"/>
</dbReference>